<dbReference type="GO" id="GO:0004674">
    <property type="term" value="F:protein serine/threonine kinase activity"/>
    <property type="evidence" value="ECO:0007669"/>
    <property type="project" value="UniProtKB-KW"/>
</dbReference>
<evidence type="ECO:0000256" key="3">
    <source>
        <dbReference type="ARBA" id="ARBA00022777"/>
    </source>
</evidence>
<organism evidence="9 10">
    <name type="scientific">Chlorella ohadii</name>
    <dbReference type="NCBI Taxonomy" id="2649997"/>
    <lineage>
        <taxon>Eukaryota</taxon>
        <taxon>Viridiplantae</taxon>
        <taxon>Chlorophyta</taxon>
        <taxon>core chlorophytes</taxon>
        <taxon>Trebouxiophyceae</taxon>
        <taxon>Chlorellales</taxon>
        <taxon>Chlorellaceae</taxon>
        <taxon>Chlorella clade</taxon>
        <taxon>Chlorella</taxon>
    </lineage>
</organism>
<dbReference type="Pfam" id="PF00069">
    <property type="entry name" value="Pkinase"/>
    <property type="match status" value="1"/>
</dbReference>
<protein>
    <recommendedName>
        <fullName evidence="8">Protein kinase domain-containing protein</fullName>
    </recommendedName>
</protein>
<feature type="region of interest" description="Disordered" evidence="7">
    <location>
        <begin position="50"/>
        <end position="81"/>
    </location>
</feature>
<dbReference type="PANTHER" id="PTHR44329:SF214">
    <property type="entry name" value="PROTEIN KINASE DOMAIN-CONTAINING PROTEIN"/>
    <property type="match status" value="1"/>
</dbReference>
<evidence type="ECO:0000256" key="6">
    <source>
        <dbReference type="RuleBase" id="RU000304"/>
    </source>
</evidence>
<dbReference type="InterPro" id="IPR000719">
    <property type="entry name" value="Prot_kinase_dom"/>
</dbReference>
<dbReference type="InterPro" id="IPR011009">
    <property type="entry name" value="Kinase-like_dom_sf"/>
</dbReference>
<feature type="domain" description="Protein kinase" evidence="8">
    <location>
        <begin position="112"/>
        <end position="354"/>
    </location>
</feature>
<dbReference type="InterPro" id="IPR017441">
    <property type="entry name" value="Protein_kinase_ATP_BS"/>
</dbReference>
<dbReference type="Gene3D" id="3.30.200.20">
    <property type="entry name" value="Phosphorylase Kinase, domain 1"/>
    <property type="match status" value="1"/>
</dbReference>
<comment type="similarity">
    <text evidence="6">Belongs to the protein kinase superfamily.</text>
</comment>
<keyword evidence="3" id="KW-0418">Kinase</keyword>
<gene>
    <name evidence="9" type="ORF">COHA_007233</name>
</gene>
<sequence>MEGPKPRSSGSSCSQRHRIESMLRSQLSRPGQRIELVPLERLPAALTHQAVDEGQQHNSWSSFGSGSGGDSNAGLLQEGSSGPSALASRQWGLATDSLRLAPGELELLSGPDGALCLLGEGSSSAVFLGRLAGQEDVAVKVAELAPGMDSRHVWDEASLLRTCVHRRLVALLGVACQGQLLMLVMELMRGGDLHSALQRPDIRDALRWAARGRQVALDVAEALAFLHSCGVQHADLKPSNVMLTVELRAKLTDLGVAQRLGSRSRQAVGGTTQYAAPEQLLGLPCTTQADVYSLGVLLTVLCTGRPLAARGQLCLPTAPDDCPQPVLELIRECIRPDPLRRPTAEEALRRLHDS</sequence>
<dbReference type="InterPro" id="IPR008271">
    <property type="entry name" value="Ser/Thr_kinase_AS"/>
</dbReference>
<keyword evidence="2 5" id="KW-0547">Nucleotide-binding</keyword>
<dbReference type="InterPro" id="IPR051681">
    <property type="entry name" value="Ser/Thr_Kinases-Pseudokinases"/>
</dbReference>
<evidence type="ECO:0000256" key="5">
    <source>
        <dbReference type="PROSITE-ProRule" id="PRU10141"/>
    </source>
</evidence>
<evidence type="ECO:0000256" key="7">
    <source>
        <dbReference type="SAM" id="MobiDB-lite"/>
    </source>
</evidence>
<evidence type="ECO:0000259" key="8">
    <source>
        <dbReference type="PROSITE" id="PS50011"/>
    </source>
</evidence>
<keyword evidence="6" id="KW-0723">Serine/threonine-protein kinase</keyword>
<evidence type="ECO:0000256" key="2">
    <source>
        <dbReference type="ARBA" id="ARBA00022741"/>
    </source>
</evidence>
<evidence type="ECO:0000313" key="9">
    <source>
        <dbReference type="EMBL" id="KAI7838993.1"/>
    </source>
</evidence>
<evidence type="ECO:0000313" key="10">
    <source>
        <dbReference type="Proteomes" id="UP001205105"/>
    </source>
</evidence>
<proteinExistence type="inferred from homology"/>
<accession>A0AAD5DMC2</accession>
<dbReference type="SMART" id="SM00220">
    <property type="entry name" value="S_TKc"/>
    <property type="match status" value="1"/>
</dbReference>
<dbReference type="SUPFAM" id="SSF56112">
    <property type="entry name" value="Protein kinase-like (PK-like)"/>
    <property type="match status" value="1"/>
</dbReference>
<dbReference type="GO" id="GO:0005524">
    <property type="term" value="F:ATP binding"/>
    <property type="evidence" value="ECO:0007669"/>
    <property type="project" value="UniProtKB-UniRule"/>
</dbReference>
<keyword evidence="10" id="KW-1185">Reference proteome</keyword>
<dbReference type="PROSITE" id="PS00108">
    <property type="entry name" value="PROTEIN_KINASE_ST"/>
    <property type="match status" value="1"/>
</dbReference>
<feature type="binding site" evidence="5">
    <location>
        <position position="140"/>
    </location>
    <ligand>
        <name>ATP</name>
        <dbReference type="ChEBI" id="CHEBI:30616"/>
    </ligand>
</feature>
<dbReference type="Gene3D" id="1.10.510.10">
    <property type="entry name" value="Transferase(Phosphotransferase) domain 1"/>
    <property type="match status" value="1"/>
</dbReference>
<keyword evidence="4 5" id="KW-0067">ATP-binding</keyword>
<evidence type="ECO:0000256" key="1">
    <source>
        <dbReference type="ARBA" id="ARBA00022679"/>
    </source>
</evidence>
<dbReference type="PROSITE" id="PS00107">
    <property type="entry name" value="PROTEIN_KINASE_ATP"/>
    <property type="match status" value="1"/>
</dbReference>
<dbReference type="PANTHER" id="PTHR44329">
    <property type="entry name" value="SERINE/THREONINE-PROTEIN KINASE TNNI3K-RELATED"/>
    <property type="match status" value="1"/>
</dbReference>
<keyword evidence="1" id="KW-0808">Transferase</keyword>
<dbReference type="PROSITE" id="PS50011">
    <property type="entry name" value="PROTEIN_KINASE_DOM"/>
    <property type="match status" value="1"/>
</dbReference>
<dbReference type="AlphaFoldDB" id="A0AAD5DMC2"/>
<dbReference type="EMBL" id="JADXDR010000109">
    <property type="protein sequence ID" value="KAI7838993.1"/>
    <property type="molecule type" value="Genomic_DNA"/>
</dbReference>
<dbReference type="Proteomes" id="UP001205105">
    <property type="component" value="Unassembled WGS sequence"/>
</dbReference>
<comment type="caution">
    <text evidence="9">The sequence shown here is derived from an EMBL/GenBank/DDBJ whole genome shotgun (WGS) entry which is preliminary data.</text>
</comment>
<name>A0AAD5DMC2_9CHLO</name>
<evidence type="ECO:0000256" key="4">
    <source>
        <dbReference type="ARBA" id="ARBA00022840"/>
    </source>
</evidence>
<reference evidence="9" key="1">
    <citation type="submission" date="2020-11" db="EMBL/GenBank/DDBJ databases">
        <title>Chlorella ohadii genome sequencing and assembly.</title>
        <authorList>
            <person name="Murik O."/>
            <person name="Treves H."/>
            <person name="Kedem I."/>
            <person name="Shotland Y."/>
            <person name="Kaplan A."/>
        </authorList>
    </citation>
    <scope>NUCLEOTIDE SEQUENCE</scope>
    <source>
        <strain evidence="9">1</strain>
    </source>
</reference>